<proteinExistence type="predicted"/>
<keyword evidence="2" id="KW-1185">Reference proteome</keyword>
<dbReference type="Proteomes" id="UP001369086">
    <property type="component" value="Unassembled WGS sequence"/>
</dbReference>
<gene>
    <name evidence="1" type="ORF">HHUSO_G19915</name>
</gene>
<comment type="caution">
    <text evidence="1">The sequence shown here is derived from an EMBL/GenBank/DDBJ whole genome shotgun (WGS) entry which is preliminary data.</text>
</comment>
<accession>A0ABR0Z342</accession>
<protein>
    <submittedName>
        <fullName evidence="1">Uncharacterized protein</fullName>
    </submittedName>
</protein>
<dbReference type="EMBL" id="JAHFZB010000018">
    <property type="protein sequence ID" value="KAK6479226.1"/>
    <property type="molecule type" value="Genomic_DNA"/>
</dbReference>
<name>A0ABR0Z342_HUSHU</name>
<reference evidence="1 2" key="1">
    <citation type="submission" date="2021-05" db="EMBL/GenBank/DDBJ databases">
        <authorList>
            <person name="Zahm M."/>
            <person name="Klopp C."/>
            <person name="Cabau C."/>
            <person name="Kuhl H."/>
            <person name="Suciu R."/>
            <person name="Ciorpac M."/>
            <person name="Holostenco D."/>
            <person name="Gessner J."/>
            <person name="Wuertz S."/>
            <person name="Hohne C."/>
            <person name="Stock M."/>
            <person name="Gislard M."/>
            <person name="Lluch J."/>
            <person name="Milhes M."/>
            <person name="Lampietro C."/>
            <person name="Lopez Roques C."/>
            <person name="Donnadieu C."/>
            <person name="Du K."/>
            <person name="Schartl M."/>
            <person name="Guiguen Y."/>
        </authorList>
    </citation>
    <scope>NUCLEOTIDE SEQUENCE [LARGE SCALE GENOMIC DNA]</scope>
    <source>
        <strain evidence="1">Hh-F2</strain>
        <tissue evidence="1">Blood</tissue>
    </source>
</reference>
<evidence type="ECO:0000313" key="1">
    <source>
        <dbReference type="EMBL" id="KAK6479226.1"/>
    </source>
</evidence>
<dbReference type="Gene3D" id="1.10.287.210">
    <property type="match status" value="1"/>
</dbReference>
<feature type="non-terminal residue" evidence="1">
    <location>
        <position position="309"/>
    </location>
</feature>
<sequence>MAVVTVTRGGNFGQIECIKHMEHIGSLSNQLKMNLFRGALNVYTGTDRGRNCSKEHVDCYDNSTLPLYTSWCEKLVESQQKTLLAQVVPQTVPFTNKTLCWCRGNLAEGKYMGLSCCITYVYYVNQSTTDLLTRRGSADSTTGQDSPMPLDTLSFGETSVQAGPINLGPGENGAGTFMNHYWVCGQAVYVSLPKHWFGCCVFVTLNTTMKVFKVNESHKVHKRRDKRSQFFSPNDVPLASRRSSKWDKLGGEFLPWFGVSQNAHEIDKVAYELETLTNLTTEGFQMMQPEMRAIRIMVMQNRMVLDMLL</sequence>
<organism evidence="1 2">
    <name type="scientific">Huso huso</name>
    <name type="common">Beluga</name>
    <name type="synonym">Acipenser huso</name>
    <dbReference type="NCBI Taxonomy" id="61971"/>
    <lineage>
        <taxon>Eukaryota</taxon>
        <taxon>Metazoa</taxon>
        <taxon>Chordata</taxon>
        <taxon>Craniata</taxon>
        <taxon>Vertebrata</taxon>
        <taxon>Euteleostomi</taxon>
        <taxon>Actinopterygii</taxon>
        <taxon>Chondrostei</taxon>
        <taxon>Acipenseriformes</taxon>
        <taxon>Acipenseridae</taxon>
        <taxon>Huso</taxon>
    </lineage>
</organism>
<evidence type="ECO:0000313" key="2">
    <source>
        <dbReference type="Proteomes" id="UP001369086"/>
    </source>
</evidence>
<dbReference type="SUPFAM" id="SSF58069">
    <property type="entry name" value="Virus ectodomain"/>
    <property type="match status" value="1"/>
</dbReference>
<dbReference type="InterPro" id="IPR018154">
    <property type="entry name" value="TLV/ENV_coat_polyprotein"/>
</dbReference>
<dbReference type="PANTHER" id="PTHR10424">
    <property type="entry name" value="VIRAL ENVELOPE PROTEIN"/>
    <property type="match status" value="1"/>
</dbReference>